<proteinExistence type="predicted"/>
<reference evidence="2" key="1">
    <citation type="journal article" date="2020" name="mSystems">
        <title>Genome- and Community-Level Interaction Insights into Carbon Utilization and Element Cycling Functions of Hydrothermarchaeota in Hydrothermal Sediment.</title>
        <authorList>
            <person name="Zhou Z."/>
            <person name="Liu Y."/>
            <person name="Xu W."/>
            <person name="Pan J."/>
            <person name="Luo Z.H."/>
            <person name="Li M."/>
        </authorList>
    </citation>
    <scope>NUCLEOTIDE SEQUENCE</scope>
    <source>
        <strain evidence="2">HyVt-347</strain>
    </source>
</reference>
<dbReference type="EMBL" id="DRGN01000095">
    <property type="protein sequence ID" value="HEU00111.1"/>
    <property type="molecule type" value="Genomic_DNA"/>
</dbReference>
<protein>
    <submittedName>
        <fullName evidence="2">Uncharacterized protein</fullName>
    </submittedName>
</protein>
<keyword evidence="1" id="KW-0472">Membrane</keyword>
<dbReference type="Proteomes" id="UP000885680">
    <property type="component" value="Unassembled WGS sequence"/>
</dbReference>
<evidence type="ECO:0000256" key="1">
    <source>
        <dbReference type="SAM" id="Phobius"/>
    </source>
</evidence>
<accession>A0A9C9NEF2</accession>
<organism evidence="2 3">
    <name type="scientific">Aurantimonas coralicida</name>
    <dbReference type="NCBI Taxonomy" id="182270"/>
    <lineage>
        <taxon>Bacteria</taxon>
        <taxon>Pseudomonadati</taxon>
        <taxon>Pseudomonadota</taxon>
        <taxon>Alphaproteobacteria</taxon>
        <taxon>Hyphomicrobiales</taxon>
        <taxon>Aurantimonadaceae</taxon>
        <taxon>Aurantimonas</taxon>
    </lineage>
</organism>
<gene>
    <name evidence="2" type="ORF">ENH89_07075</name>
</gene>
<keyword evidence="1" id="KW-1133">Transmembrane helix</keyword>
<comment type="caution">
    <text evidence="2">The sequence shown here is derived from an EMBL/GenBank/DDBJ whole genome shotgun (WGS) entry which is preliminary data.</text>
</comment>
<feature type="transmembrane region" description="Helical" evidence="1">
    <location>
        <begin position="7"/>
        <end position="26"/>
    </location>
</feature>
<keyword evidence="1" id="KW-0812">Transmembrane</keyword>
<dbReference type="AlphaFoldDB" id="A0A9C9NEF2"/>
<evidence type="ECO:0000313" key="3">
    <source>
        <dbReference type="Proteomes" id="UP000885680"/>
    </source>
</evidence>
<evidence type="ECO:0000313" key="2">
    <source>
        <dbReference type="EMBL" id="HEU00111.1"/>
    </source>
</evidence>
<name>A0A9C9NEF2_9HYPH</name>
<sequence length="190" mass="21834">MRIGIRVSSINAIIFFLAINVLYFMQLNTINAADLSGKSIQAKVLYYNYSCGVQSCRWFGPVPILVFMYISKSGSIFVYRKDEAGVKTEFGKLNDLGVASVKYMMAKDRVVIEYFYKEHNAYIEHNVILESGKECIVRVLDKGFRDDLFVREIYLTTHYCAVKEENAFIEGDLFKKEMFTADELARKPPP</sequence>
<feature type="transmembrane region" description="Helical" evidence="1">
    <location>
        <begin position="46"/>
        <end position="70"/>
    </location>
</feature>